<name>A0A9P5NXG8_GYMJU</name>
<dbReference type="GO" id="GO:0009277">
    <property type="term" value="C:fungal-type cell wall"/>
    <property type="evidence" value="ECO:0007669"/>
    <property type="project" value="InterPro"/>
</dbReference>
<keyword evidence="5 6" id="KW-1015">Disulfide bond</keyword>
<gene>
    <name evidence="7" type="ORF">CPB84DRAFT_1878791</name>
</gene>
<dbReference type="InterPro" id="IPR001338">
    <property type="entry name" value="Class_I_Hydrophobin"/>
</dbReference>
<sequence>MFFKFATLLAVAFGALSVFAFSCNTGAIQCCGSVQTAEEYNANAIADLVGVAVSAITGQVGLECSPITGIGPGTGANCASAPVCCEHTFSNQLIGINCTPAVIGA</sequence>
<evidence type="ECO:0000313" key="8">
    <source>
        <dbReference type="Proteomes" id="UP000724874"/>
    </source>
</evidence>
<dbReference type="EMBL" id="JADNYJ010000016">
    <property type="protein sequence ID" value="KAF8907087.1"/>
    <property type="molecule type" value="Genomic_DNA"/>
</dbReference>
<organism evidence="7 8">
    <name type="scientific">Gymnopilus junonius</name>
    <name type="common">Spectacular rustgill mushroom</name>
    <name type="synonym">Gymnopilus spectabilis subsp. junonius</name>
    <dbReference type="NCBI Taxonomy" id="109634"/>
    <lineage>
        <taxon>Eukaryota</taxon>
        <taxon>Fungi</taxon>
        <taxon>Dikarya</taxon>
        <taxon>Basidiomycota</taxon>
        <taxon>Agaricomycotina</taxon>
        <taxon>Agaricomycetes</taxon>
        <taxon>Agaricomycetidae</taxon>
        <taxon>Agaricales</taxon>
        <taxon>Agaricineae</taxon>
        <taxon>Hymenogastraceae</taxon>
        <taxon>Gymnopilus</taxon>
    </lineage>
</organism>
<dbReference type="GO" id="GO:0005199">
    <property type="term" value="F:structural constituent of cell wall"/>
    <property type="evidence" value="ECO:0007669"/>
    <property type="project" value="InterPro"/>
</dbReference>
<dbReference type="Proteomes" id="UP000724874">
    <property type="component" value="Unassembled WGS sequence"/>
</dbReference>
<evidence type="ECO:0000256" key="1">
    <source>
        <dbReference type="ARBA" id="ARBA00004191"/>
    </source>
</evidence>
<dbReference type="OrthoDB" id="4225815at2759"/>
<evidence type="ECO:0000256" key="6">
    <source>
        <dbReference type="RuleBase" id="RU365009"/>
    </source>
</evidence>
<dbReference type="PROSITE" id="PS51257">
    <property type="entry name" value="PROKAR_LIPOPROTEIN"/>
    <property type="match status" value="1"/>
</dbReference>
<feature type="signal peptide" evidence="6">
    <location>
        <begin position="1"/>
        <end position="20"/>
    </location>
</feature>
<comment type="subcellular location">
    <subcellularLocation>
        <location evidence="1 6">Secreted</location>
        <location evidence="1 6">Cell wall</location>
    </subcellularLocation>
</comment>
<proteinExistence type="inferred from homology"/>
<evidence type="ECO:0000256" key="4">
    <source>
        <dbReference type="ARBA" id="ARBA00022525"/>
    </source>
</evidence>
<reference evidence="7" key="1">
    <citation type="submission" date="2020-11" db="EMBL/GenBank/DDBJ databases">
        <authorList>
            <consortium name="DOE Joint Genome Institute"/>
            <person name="Ahrendt S."/>
            <person name="Riley R."/>
            <person name="Andreopoulos W."/>
            <person name="LaButti K."/>
            <person name="Pangilinan J."/>
            <person name="Ruiz-duenas F.J."/>
            <person name="Barrasa J.M."/>
            <person name="Sanchez-Garcia M."/>
            <person name="Camarero S."/>
            <person name="Miyauchi S."/>
            <person name="Serrano A."/>
            <person name="Linde D."/>
            <person name="Babiker R."/>
            <person name="Drula E."/>
            <person name="Ayuso-Fernandez I."/>
            <person name="Pacheco R."/>
            <person name="Padilla G."/>
            <person name="Ferreira P."/>
            <person name="Barriuso J."/>
            <person name="Kellner H."/>
            <person name="Castanera R."/>
            <person name="Alfaro M."/>
            <person name="Ramirez L."/>
            <person name="Pisabarro A.G."/>
            <person name="Kuo A."/>
            <person name="Tritt A."/>
            <person name="Lipzen A."/>
            <person name="He G."/>
            <person name="Yan M."/>
            <person name="Ng V."/>
            <person name="Cullen D."/>
            <person name="Martin F."/>
            <person name="Rosso M.-N."/>
            <person name="Henrissat B."/>
            <person name="Hibbett D."/>
            <person name="Martinez A.T."/>
            <person name="Grigoriev I.V."/>
        </authorList>
    </citation>
    <scope>NUCLEOTIDE SEQUENCE</scope>
    <source>
        <strain evidence="7">AH 44721</strain>
    </source>
</reference>
<dbReference type="AlphaFoldDB" id="A0A9P5NXG8"/>
<comment type="similarity">
    <text evidence="2 6">Belongs to the fungal hydrophobin family.</text>
</comment>
<dbReference type="CDD" id="cd23507">
    <property type="entry name" value="hydrophobin_I"/>
    <property type="match status" value="1"/>
</dbReference>
<keyword evidence="6" id="KW-0732">Signal</keyword>
<evidence type="ECO:0000256" key="3">
    <source>
        <dbReference type="ARBA" id="ARBA00022512"/>
    </source>
</evidence>
<accession>A0A9P5NXG8</accession>
<keyword evidence="8" id="KW-1185">Reference proteome</keyword>
<evidence type="ECO:0000256" key="2">
    <source>
        <dbReference type="ARBA" id="ARBA00010446"/>
    </source>
</evidence>
<dbReference type="Pfam" id="PF01185">
    <property type="entry name" value="Hydrophobin"/>
    <property type="match status" value="1"/>
</dbReference>
<evidence type="ECO:0000313" key="7">
    <source>
        <dbReference type="EMBL" id="KAF8907087.1"/>
    </source>
</evidence>
<keyword evidence="4 6" id="KW-0964">Secreted</keyword>
<feature type="chain" id="PRO_5040530508" description="Hydrophobin" evidence="6">
    <location>
        <begin position="21"/>
        <end position="105"/>
    </location>
</feature>
<evidence type="ECO:0000256" key="5">
    <source>
        <dbReference type="ARBA" id="ARBA00023157"/>
    </source>
</evidence>
<protein>
    <recommendedName>
        <fullName evidence="6">Hydrophobin</fullName>
    </recommendedName>
</protein>
<keyword evidence="3 6" id="KW-0134">Cell wall</keyword>
<comment type="caution">
    <text evidence="7">The sequence shown here is derived from an EMBL/GenBank/DDBJ whole genome shotgun (WGS) entry which is preliminary data.</text>
</comment>
<dbReference type="SMART" id="SM00075">
    <property type="entry name" value="HYDRO"/>
    <property type="match status" value="1"/>
</dbReference>